<dbReference type="AlphaFoldDB" id="A0A8H3WGZ2"/>
<feature type="region of interest" description="Disordered" evidence="1">
    <location>
        <begin position="542"/>
        <end position="573"/>
    </location>
</feature>
<organism evidence="2 3">
    <name type="scientific">Colletotrichum asianum</name>
    <dbReference type="NCBI Taxonomy" id="702518"/>
    <lineage>
        <taxon>Eukaryota</taxon>
        <taxon>Fungi</taxon>
        <taxon>Dikarya</taxon>
        <taxon>Ascomycota</taxon>
        <taxon>Pezizomycotina</taxon>
        <taxon>Sordariomycetes</taxon>
        <taxon>Hypocreomycetidae</taxon>
        <taxon>Glomerellales</taxon>
        <taxon>Glomerellaceae</taxon>
        <taxon>Colletotrichum</taxon>
        <taxon>Colletotrichum gloeosporioides species complex</taxon>
    </lineage>
</organism>
<feature type="compositionally biased region" description="Basic and acidic residues" evidence="1">
    <location>
        <begin position="317"/>
        <end position="341"/>
    </location>
</feature>
<dbReference type="Proteomes" id="UP000434172">
    <property type="component" value="Unassembled WGS sequence"/>
</dbReference>
<feature type="compositionally biased region" description="Polar residues" evidence="1">
    <location>
        <begin position="40"/>
        <end position="75"/>
    </location>
</feature>
<feature type="compositionally biased region" description="Basic and acidic residues" evidence="1">
    <location>
        <begin position="217"/>
        <end position="261"/>
    </location>
</feature>
<protein>
    <submittedName>
        <fullName evidence="2">Uncharacterized protein</fullName>
    </submittedName>
</protein>
<feature type="region of interest" description="Disordered" evidence="1">
    <location>
        <begin position="1"/>
        <end position="117"/>
    </location>
</feature>
<evidence type="ECO:0000313" key="3">
    <source>
        <dbReference type="Proteomes" id="UP000434172"/>
    </source>
</evidence>
<reference evidence="2 3" key="1">
    <citation type="submission" date="2019-12" db="EMBL/GenBank/DDBJ databases">
        <title>A genome sequence resource for the geographically widespread anthracnose pathogen Colletotrichum asianum.</title>
        <authorList>
            <person name="Meng Y."/>
        </authorList>
    </citation>
    <scope>NUCLEOTIDE SEQUENCE [LARGE SCALE GENOMIC DNA]</scope>
    <source>
        <strain evidence="2 3">ICMP 18580</strain>
    </source>
</reference>
<sequence>MPHSTVDDERSSSTIAQPPAREDAAQQPPTQDQEAAAQGPRSSRPSVNDGSPTPQTPRSIRVSSPTESTSNGVQNPQYATYPAPPPPPRPQFATLHRPPQSTAANTSAAQSQSTAANASLLQAQSTTANTSFSQSRHALFMELIPAGSGQDNQKFHGYIVGDHHKLSRAELVDLNSLKDPANTTYVSSDDSSDASEASTVAGIEKDGKGKSKGKSNSRCEDDRKGKKKDDNGDYNNDKGMRKDKTRPDASRPDVPPPDKPRPAAPRPDTPHPDVPDEDPSENLQFTRQYIRQHFGQPVVSQPYAKGIKGHKSVHSNLKGEQRVQSDLKGKKRVYLKDRETVKQSAPSSPWDALASPARKSKKRAYFQGQETVKQPVPSSPWVGLASVPQKAWALDRYLSPDESPARTSSSAEYPVYDDGDRDGFYYGPAHDSSTMRLRYSNEEEEHLTNFERIMQHNVMAVAGEVAYIGASVRNMENTMRRWEDTSNARNNGIYPPVYQGQLPPSAIPHDVVPPPPAGMPVEQQPVVTKSFISANDAISMLESRGLPTDDGEDDRKDDANGRRCWTSGPSDQRGTWTWTPWDHWECDLWSRSYCLDLHDCHELSPLAMKLSRTSFGKCMSLQGSREARAMNK</sequence>
<evidence type="ECO:0000313" key="2">
    <source>
        <dbReference type="EMBL" id="KAF0325566.1"/>
    </source>
</evidence>
<feature type="region of interest" description="Disordered" evidence="1">
    <location>
        <begin position="183"/>
        <end position="356"/>
    </location>
</feature>
<evidence type="ECO:0000256" key="1">
    <source>
        <dbReference type="SAM" id="MobiDB-lite"/>
    </source>
</evidence>
<accession>A0A8H3WGZ2</accession>
<name>A0A8H3WGZ2_9PEZI</name>
<proteinExistence type="predicted"/>
<comment type="caution">
    <text evidence="2">The sequence shown here is derived from an EMBL/GenBank/DDBJ whole genome shotgun (WGS) entry which is preliminary data.</text>
</comment>
<gene>
    <name evidence="2" type="ORF">GQ607_007317</name>
</gene>
<keyword evidence="3" id="KW-1185">Reference proteome</keyword>
<dbReference type="EMBL" id="WOWK01000036">
    <property type="protein sequence ID" value="KAF0325566.1"/>
    <property type="molecule type" value="Genomic_DNA"/>
</dbReference>
<dbReference type="OrthoDB" id="4847954at2759"/>
<feature type="compositionally biased region" description="Low complexity" evidence="1">
    <location>
        <begin position="100"/>
        <end position="117"/>
    </location>
</feature>
<feature type="compositionally biased region" description="Basic and acidic residues" evidence="1">
    <location>
        <begin position="1"/>
        <end position="11"/>
    </location>
</feature>